<dbReference type="AlphaFoldDB" id="A0A939GH75"/>
<dbReference type="PROSITE" id="PS51257">
    <property type="entry name" value="PROKAR_LIPOPROTEIN"/>
    <property type="match status" value="1"/>
</dbReference>
<feature type="chain" id="PRO_5037026872" evidence="1">
    <location>
        <begin position="20"/>
        <end position="350"/>
    </location>
</feature>
<dbReference type="SUPFAM" id="SSF56601">
    <property type="entry name" value="beta-lactamase/transpeptidase-like"/>
    <property type="match status" value="1"/>
</dbReference>
<evidence type="ECO:0000259" key="2">
    <source>
        <dbReference type="Pfam" id="PF00144"/>
    </source>
</evidence>
<feature type="signal peptide" evidence="1">
    <location>
        <begin position="1"/>
        <end position="19"/>
    </location>
</feature>
<dbReference type="Gene3D" id="3.40.710.10">
    <property type="entry name" value="DD-peptidase/beta-lactamase superfamily"/>
    <property type="match status" value="1"/>
</dbReference>
<dbReference type="InterPro" id="IPR050789">
    <property type="entry name" value="Diverse_Enzym_Activities"/>
</dbReference>
<dbReference type="PANTHER" id="PTHR43283">
    <property type="entry name" value="BETA-LACTAMASE-RELATED"/>
    <property type="match status" value="1"/>
</dbReference>
<keyword evidence="4" id="KW-1185">Reference proteome</keyword>
<accession>A0A939GH75</accession>
<proteinExistence type="predicted"/>
<name>A0A939GH75_9BACT</name>
<dbReference type="InterPro" id="IPR001466">
    <property type="entry name" value="Beta-lactam-related"/>
</dbReference>
<feature type="domain" description="Beta-lactamase-related" evidence="2">
    <location>
        <begin position="49"/>
        <end position="327"/>
    </location>
</feature>
<evidence type="ECO:0000313" key="4">
    <source>
        <dbReference type="Proteomes" id="UP000664034"/>
    </source>
</evidence>
<dbReference type="PANTHER" id="PTHR43283:SF3">
    <property type="entry name" value="BETA-LACTAMASE FAMILY PROTEIN (AFU_ORTHOLOGUE AFUA_5G07500)"/>
    <property type="match status" value="1"/>
</dbReference>
<dbReference type="Proteomes" id="UP000664034">
    <property type="component" value="Unassembled WGS sequence"/>
</dbReference>
<organism evidence="3 4">
    <name type="scientific">Fibrella rubiginis</name>
    <dbReference type="NCBI Taxonomy" id="2817060"/>
    <lineage>
        <taxon>Bacteria</taxon>
        <taxon>Pseudomonadati</taxon>
        <taxon>Bacteroidota</taxon>
        <taxon>Cytophagia</taxon>
        <taxon>Cytophagales</taxon>
        <taxon>Spirosomataceae</taxon>
        <taxon>Fibrella</taxon>
    </lineage>
</organism>
<protein>
    <submittedName>
        <fullName evidence="3">Beta-lactamase family protein</fullName>
    </submittedName>
</protein>
<dbReference type="EMBL" id="JAFMYV010000003">
    <property type="protein sequence ID" value="MBO0936735.1"/>
    <property type="molecule type" value="Genomic_DNA"/>
</dbReference>
<dbReference type="RefSeq" id="WP_207364277.1">
    <property type="nucleotide sequence ID" value="NZ_JAFMYV010000003.1"/>
</dbReference>
<keyword evidence="1" id="KW-0732">Signal</keyword>
<gene>
    <name evidence="3" type="ORF">J2I47_09280</name>
</gene>
<evidence type="ECO:0000313" key="3">
    <source>
        <dbReference type="EMBL" id="MBO0936735.1"/>
    </source>
</evidence>
<evidence type="ECO:0000256" key="1">
    <source>
        <dbReference type="SAM" id="SignalP"/>
    </source>
</evidence>
<sequence>MKKLAVALLLLLIACRQTATTPTPAPPVAYNFKAVDQLVTDNIGLYNNSVAVLVSQSGQVIYKKNVVFDENTSRNIASALKWLSGAVIMALVDEQKLALTDTLGRFLPIFTKYKKGNITIRQLFSHTSGFPGDSPQGYENSRTLSLAQAVDSLAVYTKLINAPGTTFYYGGVGMQIAGRVAEVVSGKAWQTLFNEKIGTPCELQATYNPGNPGNPLIGGGVVTSARSYLNFLEMLTNSGLYNGKRVLSEAAVKTLITDQTNNATIQYTPYPANLYSPYKTAPVRYGIGNWLDVVDGSGAVVESSSPGAFGTHPWINYKTKTAGIIFTFADFKTTQPASLQIREAIRSIVK</sequence>
<dbReference type="InterPro" id="IPR012338">
    <property type="entry name" value="Beta-lactam/transpept-like"/>
</dbReference>
<dbReference type="Pfam" id="PF00144">
    <property type="entry name" value="Beta-lactamase"/>
    <property type="match status" value="1"/>
</dbReference>
<comment type="caution">
    <text evidence="3">The sequence shown here is derived from an EMBL/GenBank/DDBJ whole genome shotgun (WGS) entry which is preliminary data.</text>
</comment>
<reference evidence="3" key="1">
    <citation type="submission" date="2021-03" db="EMBL/GenBank/DDBJ databases">
        <title>Fibrella sp. HMF5335 genome sequencing and assembly.</title>
        <authorList>
            <person name="Kang H."/>
            <person name="Kim H."/>
            <person name="Bae S."/>
            <person name="Joh K."/>
        </authorList>
    </citation>
    <scope>NUCLEOTIDE SEQUENCE</scope>
    <source>
        <strain evidence="3">HMF5335</strain>
    </source>
</reference>